<dbReference type="AlphaFoldDB" id="A0A504XVY7"/>
<protein>
    <submittedName>
        <fullName evidence="3">Uncharacterized protein</fullName>
    </submittedName>
</protein>
<dbReference type="VEuPathDB" id="TriTrypDB:LdCL_230020250"/>
<feature type="region of interest" description="Disordered" evidence="1">
    <location>
        <begin position="583"/>
        <end position="602"/>
    </location>
</feature>
<feature type="signal peptide" evidence="2">
    <location>
        <begin position="1"/>
        <end position="29"/>
    </location>
</feature>
<gene>
    <name evidence="3" type="ORF">CGC21_17065</name>
</gene>
<dbReference type="Proteomes" id="UP000318447">
    <property type="component" value="Unassembled WGS sequence"/>
</dbReference>
<accession>A0A504XVY7</accession>
<evidence type="ECO:0000256" key="2">
    <source>
        <dbReference type="SAM" id="SignalP"/>
    </source>
</evidence>
<sequence length="637" mass="69631">MPLSRLVRGHFISLLHFLELHSATLTVLARGTLSYVAVYETPLKDGTRGAVVHRNLKSELITAVELHPSTLVAAPCDPRTRLDRNVRERRPKVPLEDVLCAPLNCSSVCKVFCAAMDHEEYHLWPLDDSLLNTHTALARGEARECEDGRHPAGCVAEAGRQASDVLIRVFDGASRQELCRSLPKFTANLVPFLAGISATSIGLSTKVKFPNVSFVNSSVPTLAKHMYGDDLRAPLHLGLLPQRFRVSDAPHGYLTAARHALDNTERLLAKQLSGCRRACTGAHAGTHGAMVPLSDTLTLFFNDLRVKLRFFEDPLNTLIVLPGHGNHMGHHYKYTHAGKCERVLHRIGNFKSRSARISLLSFQCWSKQLSTSLDVCPALVGLCNASLAVYAKFNDPGIARAACLLDLRDETLPAFVHKSSQLPRPSARHRNQQQLSAAPTYLEEDRHFPQAFSACTYSPRTRHRPSKYPRLGLPSAGVSARTNAVRQGIASATPTWHGWSQRCSTVPPRGRLVLAGNCTKALVHPHAKAAAAIVALKPVCRHRYPSELRTRTPPLCAAAARPSHIGLSMADCESVHQKKLGKHAKSAMAEESTPTGQATDLATGLRRQADIPLLPARQEHTASAFPPDPGRGLLVSR</sequence>
<feature type="chain" id="PRO_5021425259" evidence="2">
    <location>
        <begin position="30"/>
        <end position="637"/>
    </location>
</feature>
<organism evidence="3 4">
    <name type="scientific">Leishmania donovani</name>
    <dbReference type="NCBI Taxonomy" id="5661"/>
    <lineage>
        <taxon>Eukaryota</taxon>
        <taxon>Discoba</taxon>
        <taxon>Euglenozoa</taxon>
        <taxon>Kinetoplastea</taxon>
        <taxon>Metakinetoplastina</taxon>
        <taxon>Trypanosomatida</taxon>
        <taxon>Trypanosomatidae</taxon>
        <taxon>Leishmaniinae</taxon>
        <taxon>Leishmania</taxon>
    </lineage>
</organism>
<comment type="caution">
    <text evidence="3">The sequence shown here is derived from an EMBL/GenBank/DDBJ whole genome shotgun (WGS) entry which is preliminary data.</text>
</comment>
<reference evidence="4" key="1">
    <citation type="submission" date="2019-02" db="EMBL/GenBank/DDBJ databases">
        <title>FDA dAtabase for Regulatory Grade micrObial Sequences (FDA-ARGOS): Supporting development and validation of Infectious Disease Dx tests.</title>
        <authorList>
            <person name="Duncan R."/>
            <person name="Fisher C."/>
            <person name="Tallon L."/>
            <person name="Sadzewicz L."/>
            <person name="Sengamalay N."/>
            <person name="Ott S."/>
            <person name="Godinez A."/>
            <person name="Nagaraj S."/>
            <person name="Vavikolanu K."/>
            <person name="Nadendla S."/>
            <person name="Aluvathingal J."/>
            <person name="Sichtig H."/>
        </authorList>
    </citation>
    <scope>NUCLEOTIDE SEQUENCE [LARGE SCALE GENOMIC DNA]</scope>
    <source>
        <strain evidence="4">FDAARGOS_361</strain>
    </source>
</reference>
<keyword evidence="2" id="KW-0732">Signal</keyword>
<proteinExistence type="predicted"/>
<evidence type="ECO:0000313" key="4">
    <source>
        <dbReference type="Proteomes" id="UP000318447"/>
    </source>
</evidence>
<feature type="region of interest" description="Disordered" evidence="1">
    <location>
        <begin position="609"/>
        <end position="637"/>
    </location>
</feature>
<name>A0A504XVY7_LEIDO</name>
<evidence type="ECO:0000256" key="1">
    <source>
        <dbReference type="SAM" id="MobiDB-lite"/>
    </source>
</evidence>
<evidence type="ECO:0000313" key="3">
    <source>
        <dbReference type="EMBL" id="TPP50230.1"/>
    </source>
</evidence>
<dbReference type="EMBL" id="RHLC01000022">
    <property type="protein sequence ID" value="TPP50230.1"/>
    <property type="molecule type" value="Genomic_DNA"/>
</dbReference>